<feature type="chain" id="PRO_5041970708" evidence="4">
    <location>
        <begin position="20"/>
        <end position="203"/>
    </location>
</feature>
<evidence type="ECO:0000313" key="7">
    <source>
        <dbReference type="Proteomes" id="UP001201980"/>
    </source>
</evidence>
<dbReference type="InterPro" id="IPR011992">
    <property type="entry name" value="EF-hand-dom_pair"/>
</dbReference>
<feature type="signal peptide" evidence="4">
    <location>
        <begin position="1"/>
        <end position="19"/>
    </location>
</feature>
<dbReference type="PANTHER" id="PTHR19237">
    <property type="entry name" value="NUCLEOBINDIN"/>
    <property type="match status" value="1"/>
</dbReference>
<dbReference type="GO" id="GO:0005793">
    <property type="term" value="C:endoplasmic reticulum-Golgi intermediate compartment"/>
    <property type="evidence" value="ECO:0007669"/>
    <property type="project" value="TreeGrafter"/>
</dbReference>
<dbReference type="PANTHER" id="PTHR19237:SF20">
    <property type="entry name" value="NUCLEOBINDIN 1"/>
    <property type="match status" value="1"/>
</dbReference>
<keyword evidence="2" id="KW-0106">Calcium</keyword>
<dbReference type="Gene3D" id="1.10.238.10">
    <property type="entry name" value="EF-hand"/>
    <property type="match status" value="1"/>
</dbReference>
<feature type="domain" description="EF-hand" evidence="5">
    <location>
        <begin position="87"/>
        <end position="122"/>
    </location>
</feature>
<evidence type="ECO:0000259" key="5">
    <source>
        <dbReference type="PROSITE" id="PS50222"/>
    </source>
</evidence>
<evidence type="ECO:0000256" key="4">
    <source>
        <dbReference type="SAM" id="SignalP"/>
    </source>
</evidence>
<sequence>MRRSVFATIAATLAGRAFAHGSETPEVDEDANWMTKHMAGEHHITSFDHLSFFTLHDFNANGQWEVDELLRMYGLFDDSNSHVNPQQREALGQRLLDLLDLDGDGIVQREEWDQFVKDGKELPDLGTGPGHHGDDEYEYEIHHWEKYHNEDSPMEELNHPEDIEHFRKHEELEEQEMKQERMDAQAVVESNIPNKFRRPTKKQ</sequence>
<comment type="caution">
    <text evidence="6">The sequence shown here is derived from an EMBL/GenBank/DDBJ whole genome shotgun (WGS) entry which is preliminary data.</text>
</comment>
<name>A0AAD5WQR6_9PEZI</name>
<dbReference type="SUPFAM" id="SSF47473">
    <property type="entry name" value="EF-hand"/>
    <property type="match status" value="1"/>
</dbReference>
<organism evidence="6 7">
    <name type="scientific">Zalerion maritima</name>
    <dbReference type="NCBI Taxonomy" id="339359"/>
    <lineage>
        <taxon>Eukaryota</taxon>
        <taxon>Fungi</taxon>
        <taxon>Dikarya</taxon>
        <taxon>Ascomycota</taxon>
        <taxon>Pezizomycotina</taxon>
        <taxon>Sordariomycetes</taxon>
        <taxon>Lulworthiomycetidae</taxon>
        <taxon>Lulworthiales</taxon>
        <taxon>Lulworthiaceae</taxon>
        <taxon>Zalerion</taxon>
    </lineage>
</organism>
<evidence type="ECO:0000256" key="2">
    <source>
        <dbReference type="ARBA" id="ARBA00022837"/>
    </source>
</evidence>
<dbReference type="EMBL" id="JAKWBI020000346">
    <property type="protein sequence ID" value="KAJ2896198.1"/>
    <property type="molecule type" value="Genomic_DNA"/>
</dbReference>
<dbReference type="InterPro" id="IPR002048">
    <property type="entry name" value="EF_hand_dom"/>
</dbReference>
<feature type="region of interest" description="Disordered" evidence="3">
    <location>
        <begin position="173"/>
        <end position="203"/>
    </location>
</feature>
<dbReference type="GO" id="GO:0005509">
    <property type="term" value="F:calcium ion binding"/>
    <property type="evidence" value="ECO:0007669"/>
    <property type="project" value="InterPro"/>
</dbReference>
<dbReference type="AlphaFoldDB" id="A0AAD5WQR6"/>
<feature type="compositionally biased region" description="Basic and acidic residues" evidence="3">
    <location>
        <begin position="173"/>
        <end position="183"/>
    </location>
</feature>
<keyword evidence="1 4" id="KW-0732">Signal</keyword>
<accession>A0AAD5WQR6</accession>
<dbReference type="InterPro" id="IPR018247">
    <property type="entry name" value="EF_Hand_1_Ca_BS"/>
</dbReference>
<reference evidence="6" key="1">
    <citation type="submission" date="2022-07" db="EMBL/GenBank/DDBJ databases">
        <title>Draft genome sequence of Zalerion maritima ATCC 34329, a (micro)plastics degrading marine fungus.</title>
        <authorList>
            <person name="Paco A."/>
            <person name="Goncalves M.F.M."/>
            <person name="Rocha-Santos T.A.P."/>
            <person name="Alves A."/>
        </authorList>
    </citation>
    <scope>NUCLEOTIDE SEQUENCE</scope>
    <source>
        <strain evidence="6">ATCC 34329</strain>
    </source>
</reference>
<dbReference type="PROSITE" id="PS50222">
    <property type="entry name" value="EF_HAND_2"/>
    <property type="match status" value="1"/>
</dbReference>
<proteinExistence type="predicted"/>
<evidence type="ECO:0000256" key="1">
    <source>
        <dbReference type="ARBA" id="ARBA00022729"/>
    </source>
</evidence>
<keyword evidence="7" id="KW-1185">Reference proteome</keyword>
<dbReference type="Proteomes" id="UP001201980">
    <property type="component" value="Unassembled WGS sequence"/>
</dbReference>
<evidence type="ECO:0000313" key="6">
    <source>
        <dbReference type="EMBL" id="KAJ2896198.1"/>
    </source>
</evidence>
<gene>
    <name evidence="6" type="ORF">MKZ38_005766</name>
</gene>
<protein>
    <submittedName>
        <fullName evidence="6">Secretory pathway protein</fullName>
    </submittedName>
</protein>
<evidence type="ECO:0000256" key="3">
    <source>
        <dbReference type="SAM" id="MobiDB-lite"/>
    </source>
</evidence>
<dbReference type="InterPro" id="IPR040250">
    <property type="entry name" value="Nucleobindin"/>
</dbReference>
<dbReference type="PROSITE" id="PS00018">
    <property type="entry name" value="EF_HAND_1"/>
    <property type="match status" value="1"/>
</dbReference>